<dbReference type="RefSeq" id="WP_179517653.1">
    <property type="nucleotide sequence ID" value="NZ_JACCAC010000001.1"/>
</dbReference>
<evidence type="ECO:0000313" key="4">
    <source>
        <dbReference type="Proteomes" id="UP000544110"/>
    </source>
</evidence>
<feature type="transmembrane region" description="Helical" evidence="2">
    <location>
        <begin position="195"/>
        <end position="212"/>
    </location>
</feature>
<keyword evidence="2" id="KW-1133">Transmembrane helix</keyword>
<reference evidence="3 4" key="1">
    <citation type="submission" date="2020-07" db="EMBL/GenBank/DDBJ databases">
        <title>Sequencing the genomes of 1000 actinobacteria strains.</title>
        <authorList>
            <person name="Klenk H.-P."/>
        </authorList>
    </citation>
    <scope>NUCLEOTIDE SEQUENCE [LARGE SCALE GENOMIC DNA]</scope>
    <source>
        <strain evidence="3 4">DSM 24552</strain>
    </source>
</reference>
<feature type="compositionally biased region" description="Gly residues" evidence="1">
    <location>
        <begin position="175"/>
        <end position="187"/>
    </location>
</feature>
<organism evidence="3 4">
    <name type="scientific">Nocardioides perillae</name>
    <dbReference type="NCBI Taxonomy" id="1119534"/>
    <lineage>
        <taxon>Bacteria</taxon>
        <taxon>Bacillati</taxon>
        <taxon>Actinomycetota</taxon>
        <taxon>Actinomycetes</taxon>
        <taxon>Propionibacteriales</taxon>
        <taxon>Nocardioidaceae</taxon>
        <taxon>Nocardioides</taxon>
    </lineage>
</organism>
<dbReference type="Proteomes" id="UP000544110">
    <property type="component" value="Unassembled WGS sequence"/>
</dbReference>
<proteinExistence type="predicted"/>
<feature type="compositionally biased region" description="Basic and acidic residues" evidence="1">
    <location>
        <begin position="159"/>
        <end position="169"/>
    </location>
</feature>
<evidence type="ECO:0000256" key="2">
    <source>
        <dbReference type="SAM" id="Phobius"/>
    </source>
</evidence>
<keyword evidence="2" id="KW-0472">Membrane</keyword>
<comment type="caution">
    <text evidence="3">The sequence shown here is derived from an EMBL/GenBank/DDBJ whole genome shotgun (WGS) entry which is preliminary data.</text>
</comment>
<dbReference type="AlphaFoldDB" id="A0A7Y9RUK0"/>
<name>A0A7Y9RUK0_9ACTN</name>
<sequence length="415" mass="43447">MQVSGSSADEVGQVAAGLAEDGVWVHPSLAGVVGGARERVLEDAVAASPTPVFVVVHPLPYDGAFGGRADELLTLVHDRTGVDGLYLATPDLGGEGARVEGLGWDSPVDAWQVTYAATEQALAEDGDAVDALVEAVDVVRDGRVAEAYQQASALAEERYAAEQAERGDETTSTGAAGGGSGDGDLGSDDGGGVDLVAGLLLVGVMTVVAVAVRRTRATRTAPAPPAGWRLPESALGRVRSAEDQRLTRQARADLLRLGEALEAHEIRPRDDRTAWQAALDHYEAAGRLLDAPSTVPGLRVLDTVGAVVLARRGSAALRAARAETTFAPAPVCFLDPLHPSPRGRAEVEVAGRPLSVPLCGECRRCLREGREPDVLDVELDGRAVHYLDTDTVWARTGYGALLPDLLHELRTRPGG</sequence>
<gene>
    <name evidence="3" type="ORF">BJ989_001462</name>
</gene>
<feature type="region of interest" description="Disordered" evidence="1">
    <location>
        <begin position="159"/>
        <end position="187"/>
    </location>
</feature>
<evidence type="ECO:0000256" key="1">
    <source>
        <dbReference type="SAM" id="MobiDB-lite"/>
    </source>
</evidence>
<evidence type="ECO:0000313" key="3">
    <source>
        <dbReference type="EMBL" id="NYG55158.1"/>
    </source>
</evidence>
<keyword evidence="2" id="KW-0812">Transmembrane</keyword>
<accession>A0A7Y9RUK0</accession>
<keyword evidence="4" id="KW-1185">Reference proteome</keyword>
<protein>
    <submittedName>
        <fullName evidence="3">Uncharacterized protein</fullName>
    </submittedName>
</protein>
<dbReference type="EMBL" id="JACCAC010000001">
    <property type="protein sequence ID" value="NYG55158.1"/>
    <property type="molecule type" value="Genomic_DNA"/>
</dbReference>